<protein>
    <submittedName>
        <fullName evidence="3">MucR family transcriptional regulator</fullName>
    </submittedName>
</protein>
<keyword evidence="4" id="KW-1185">Reference proteome</keyword>
<evidence type="ECO:0000256" key="2">
    <source>
        <dbReference type="SAM" id="MobiDB-lite"/>
    </source>
</evidence>
<sequence length="145" mass="15877">MPDDIAIPDLLALTAEIVAAHVANNSATQADLPALIQNVHRTLAGLGEPSAPPEEKRQPAVPIKRSITPDYLICLEDGRKLKSMKRHLMTAFGLTPEQYRERWGLPKDYPMVAPAYSAKRSEMAKQIGLGTGAKAKPRGRRKASR</sequence>
<dbReference type="EMBL" id="JAAGBB010000006">
    <property type="protein sequence ID" value="MBR0663990.1"/>
    <property type="molecule type" value="Genomic_DNA"/>
</dbReference>
<accession>A0ABS5EVJ7</accession>
<comment type="caution">
    <text evidence="3">The sequence shown here is derived from an EMBL/GenBank/DDBJ whole genome shotgun (WGS) entry which is preliminary data.</text>
</comment>
<proteinExistence type="inferred from homology"/>
<evidence type="ECO:0000313" key="3">
    <source>
        <dbReference type="EMBL" id="MBR0663990.1"/>
    </source>
</evidence>
<dbReference type="RefSeq" id="WP_211851594.1">
    <property type="nucleotide sequence ID" value="NZ_JAAGBB010000006.1"/>
</dbReference>
<dbReference type="InterPro" id="IPR008807">
    <property type="entry name" value="ROS_MUCR"/>
</dbReference>
<feature type="compositionally biased region" description="Basic residues" evidence="2">
    <location>
        <begin position="135"/>
        <end position="145"/>
    </location>
</feature>
<evidence type="ECO:0000256" key="1">
    <source>
        <dbReference type="ARBA" id="ARBA00007031"/>
    </source>
</evidence>
<dbReference type="Gene3D" id="1.10.10.1550">
    <property type="entry name" value="ROS/MUCR transcriptional regulator protein"/>
    <property type="match status" value="1"/>
</dbReference>
<dbReference type="InterPro" id="IPR041920">
    <property type="entry name" value="ROS/MUCR_sf"/>
</dbReference>
<name>A0ABS5EVJ7_9PROT</name>
<dbReference type="Pfam" id="PF05443">
    <property type="entry name" value="ROS_MUCR"/>
    <property type="match status" value="1"/>
</dbReference>
<dbReference type="Proteomes" id="UP001196870">
    <property type="component" value="Unassembled WGS sequence"/>
</dbReference>
<reference evidence="4" key="1">
    <citation type="journal article" date="2021" name="Syst. Appl. Microbiol.">
        <title>Roseomonas hellenica sp. nov., isolated from roots of wild-growing Alkanna tinctoria.</title>
        <authorList>
            <person name="Rat A."/>
            <person name="Naranjo H.D."/>
            <person name="Lebbe L."/>
            <person name="Cnockaert M."/>
            <person name="Krigas N."/>
            <person name="Grigoriadou K."/>
            <person name="Maloupa E."/>
            <person name="Willems A."/>
        </authorList>
    </citation>
    <scope>NUCLEOTIDE SEQUENCE [LARGE SCALE GENOMIC DNA]</scope>
    <source>
        <strain evidence="4">LMG 31523</strain>
    </source>
</reference>
<feature type="region of interest" description="Disordered" evidence="2">
    <location>
        <begin position="125"/>
        <end position="145"/>
    </location>
</feature>
<comment type="similarity">
    <text evidence="1">Belongs to the ros/MucR family.</text>
</comment>
<organism evidence="3 4">
    <name type="scientific">Plastoroseomonas hellenica</name>
    <dbReference type="NCBI Taxonomy" id="2687306"/>
    <lineage>
        <taxon>Bacteria</taxon>
        <taxon>Pseudomonadati</taxon>
        <taxon>Pseudomonadota</taxon>
        <taxon>Alphaproteobacteria</taxon>
        <taxon>Acetobacterales</taxon>
        <taxon>Acetobacteraceae</taxon>
        <taxon>Plastoroseomonas</taxon>
    </lineage>
</organism>
<evidence type="ECO:0000313" key="4">
    <source>
        <dbReference type="Proteomes" id="UP001196870"/>
    </source>
</evidence>
<gene>
    <name evidence="3" type="ORF">GXW71_06425</name>
</gene>